<evidence type="ECO:0000313" key="2">
    <source>
        <dbReference type="Proteomes" id="UP000775213"/>
    </source>
</evidence>
<sequence>MEVGRWTCFVAWSSEGKRRADLARKGFKGLEFAWEESKKKNRGVIKASRKWWQSDSSTLQGMGHCRCGDFARYLAEKRFGADLVSAAVLGHEQYERLQQPPGIPSSRGEIGMALAIDFFPTGSKINDSKARSLGAISRPESRKVHKLPLIQLELHLRPHVPTPDCMQEAVCWWSNRGAGMKEELERLRENHPKIQAIIFASSQAQIEDQNLALNKWLWQLRDAIDEADDKVIGSARQSTCMKAAYNSVHKLLRDATGSATLVQADKRRLQASKTECCIQMAVACTTKKSQKYPRAAAKCHRIRNIHASGQKTVAEISWLGFNLAEWLDCRQGEGANNYVCGVARTNDWTVIQPDIETGINEGNKSKKLQDIVQLIS</sequence>
<protein>
    <submittedName>
        <fullName evidence="1">Uncharacterized protein</fullName>
    </submittedName>
</protein>
<dbReference type="EMBL" id="JAGFBR010000011">
    <property type="protein sequence ID" value="KAH0458822.1"/>
    <property type="molecule type" value="Genomic_DNA"/>
</dbReference>
<proteinExistence type="predicted"/>
<name>A0AAV7GTF0_DENCH</name>
<organism evidence="1 2">
    <name type="scientific">Dendrobium chrysotoxum</name>
    <name type="common">Orchid</name>
    <dbReference type="NCBI Taxonomy" id="161865"/>
    <lineage>
        <taxon>Eukaryota</taxon>
        <taxon>Viridiplantae</taxon>
        <taxon>Streptophyta</taxon>
        <taxon>Embryophyta</taxon>
        <taxon>Tracheophyta</taxon>
        <taxon>Spermatophyta</taxon>
        <taxon>Magnoliopsida</taxon>
        <taxon>Liliopsida</taxon>
        <taxon>Asparagales</taxon>
        <taxon>Orchidaceae</taxon>
        <taxon>Epidendroideae</taxon>
        <taxon>Malaxideae</taxon>
        <taxon>Dendrobiinae</taxon>
        <taxon>Dendrobium</taxon>
    </lineage>
</organism>
<keyword evidence="2" id="KW-1185">Reference proteome</keyword>
<dbReference type="AlphaFoldDB" id="A0AAV7GTF0"/>
<dbReference type="Proteomes" id="UP000775213">
    <property type="component" value="Unassembled WGS sequence"/>
</dbReference>
<comment type="caution">
    <text evidence="1">The sequence shown here is derived from an EMBL/GenBank/DDBJ whole genome shotgun (WGS) entry which is preliminary data.</text>
</comment>
<gene>
    <name evidence="1" type="ORF">IEQ34_011636</name>
</gene>
<reference evidence="1 2" key="1">
    <citation type="journal article" date="2021" name="Hortic Res">
        <title>Chromosome-scale assembly of the Dendrobium chrysotoxum genome enhances the understanding of orchid evolution.</title>
        <authorList>
            <person name="Zhang Y."/>
            <person name="Zhang G.Q."/>
            <person name="Zhang D."/>
            <person name="Liu X.D."/>
            <person name="Xu X.Y."/>
            <person name="Sun W.H."/>
            <person name="Yu X."/>
            <person name="Zhu X."/>
            <person name="Wang Z.W."/>
            <person name="Zhao X."/>
            <person name="Zhong W.Y."/>
            <person name="Chen H."/>
            <person name="Yin W.L."/>
            <person name="Huang T."/>
            <person name="Niu S.C."/>
            <person name="Liu Z.J."/>
        </authorList>
    </citation>
    <scope>NUCLEOTIDE SEQUENCE [LARGE SCALE GENOMIC DNA]</scope>
    <source>
        <strain evidence="1">Lindl</strain>
    </source>
</reference>
<evidence type="ECO:0000313" key="1">
    <source>
        <dbReference type="EMBL" id="KAH0458822.1"/>
    </source>
</evidence>
<accession>A0AAV7GTF0</accession>